<evidence type="ECO:0000256" key="2">
    <source>
        <dbReference type="SAM" id="Phobius"/>
    </source>
</evidence>
<feature type="transmembrane region" description="Helical" evidence="2">
    <location>
        <begin position="71"/>
        <end position="92"/>
    </location>
</feature>
<protein>
    <submittedName>
        <fullName evidence="3">Uncharacterized protein</fullName>
    </submittedName>
</protein>
<evidence type="ECO:0000256" key="1">
    <source>
        <dbReference type="SAM" id="MobiDB-lite"/>
    </source>
</evidence>
<keyword evidence="2" id="KW-0812">Transmembrane</keyword>
<feature type="compositionally biased region" description="Low complexity" evidence="1">
    <location>
        <begin position="355"/>
        <end position="378"/>
    </location>
</feature>
<keyword evidence="2" id="KW-0472">Membrane</keyword>
<evidence type="ECO:0000313" key="4">
    <source>
        <dbReference type="Proteomes" id="UP001221413"/>
    </source>
</evidence>
<evidence type="ECO:0000313" key="3">
    <source>
        <dbReference type="EMBL" id="KAJ6261038.1"/>
    </source>
</evidence>
<feature type="region of interest" description="Disordered" evidence="1">
    <location>
        <begin position="143"/>
        <end position="169"/>
    </location>
</feature>
<keyword evidence="4" id="KW-1185">Reference proteome</keyword>
<keyword evidence="2" id="KW-1133">Transmembrane helix</keyword>
<dbReference type="Proteomes" id="UP001221413">
    <property type="component" value="Unassembled WGS sequence"/>
</dbReference>
<organism evidence="3 4">
    <name type="scientific">Drechslerella dactyloides</name>
    <name type="common">Nematode-trapping fungus</name>
    <name type="synonym">Arthrobotrys dactyloides</name>
    <dbReference type="NCBI Taxonomy" id="74499"/>
    <lineage>
        <taxon>Eukaryota</taxon>
        <taxon>Fungi</taxon>
        <taxon>Dikarya</taxon>
        <taxon>Ascomycota</taxon>
        <taxon>Pezizomycotina</taxon>
        <taxon>Orbiliomycetes</taxon>
        <taxon>Orbiliales</taxon>
        <taxon>Orbiliaceae</taxon>
        <taxon>Drechslerella</taxon>
    </lineage>
</organism>
<name>A0AAD6NLE2_DREDA</name>
<dbReference type="EMBL" id="JAQGDS010000004">
    <property type="protein sequence ID" value="KAJ6261038.1"/>
    <property type="molecule type" value="Genomic_DNA"/>
</dbReference>
<accession>A0AAD6NLE2</accession>
<gene>
    <name evidence="3" type="ORF">Dda_3703</name>
</gene>
<feature type="region of interest" description="Disordered" evidence="1">
    <location>
        <begin position="333"/>
        <end position="385"/>
    </location>
</feature>
<proteinExistence type="predicted"/>
<reference evidence="3" key="1">
    <citation type="submission" date="2023-01" db="EMBL/GenBank/DDBJ databases">
        <title>The chitinases involved in constricting ring structure development in the nematode-trapping fungus Drechslerella dactyloides.</title>
        <authorList>
            <person name="Wang R."/>
            <person name="Zhang L."/>
            <person name="Tang P."/>
            <person name="Li S."/>
            <person name="Liang L."/>
        </authorList>
    </citation>
    <scope>NUCLEOTIDE SEQUENCE</scope>
    <source>
        <strain evidence="3">YMF1.00031</strain>
    </source>
</reference>
<sequence length="385" mass="41692">MDWPRRLHAIHAIIVYENSSKAHVGYTPFGPAPHDQPMADHELEDVDILEDEPQSYEELRDRRREKRMRRLLASCCFLAFLAMTVLAGVLLANKIIRDGSAAHRSIFGTNMTKTAGAESPAYTQATTQIDSIETAGTHSSVLLSQPPENLATGSLPAPPQEREADANPQDTGLEATDAQAANTPRKLHRYAAGSLRDIEASLQHVDKRENQLVPLIEYESKGAIVTARVSHVHVKPFSNDLGPRYFADGEVATATHSSHPLGPILHNANELAEALFGHNKRQEVHTDFETRIAPYSTDADGIIYYQTTVEPVYHTHPEGGLMPIAPVINPTMINGDRQPSMAPPATSPNGMATPASVTAVPTSAISSVTTSATQSQSPMPEGGPE</sequence>
<comment type="caution">
    <text evidence="3">The sequence shown here is derived from an EMBL/GenBank/DDBJ whole genome shotgun (WGS) entry which is preliminary data.</text>
</comment>
<dbReference type="AlphaFoldDB" id="A0AAD6NLE2"/>